<evidence type="ECO:0000313" key="16">
    <source>
        <dbReference type="RefSeq" id="XP_031564960.1"/>
    </source>
</evidence>
<dbReference type="InParanoid" id="A0A6P8IEY4"/>
<evidence type="ECO:0000256" key="7">
    <source>
        <dbReference type="ARBA" id="ARBA00066729"/>
    </source>
</evidence>
<gene>
    <name evidence="16" type="primary">LOC116300268</name>
</gene>
<dbReference type="InterPro" id="IPR000246">
    <property type="entry name" value="Peptidase_T2"/>
</dbReference>
<comment type="catalytic activity">
    <reaction evidence="5">
        <text>N(4)-(beta-N-acetyl-D-glucosaminyl)-L-asparagine + H2O = N-acetyl-beta-D-glucosaminylamine + L-aspartate + H(+)</text>
        <dbReference type="Rhea" id="RHEA:11544"/>
        <dbReference type="ChEBI" id="CHEBI:15377"/>
        <dbReference type="ChEBI" id="CHEBI:15378"/>
        <dbReference type="ChEBI" id="CHEBI:15947"/>
        <dbReference type="ChEBI" id="CHEBI:29991"/>
        <dbReference type="ChEBI" id="CHEBI:58080"/>
        <dbReference type="EC" id="3.5.1.26"/>
    </reaction>
</comment>
<evidence type="ECO:0000256" key="10">
    <source>
        <dbReference type="ARBA" id="ARBA00080645"/>
    </source>
</evidence>
<evidence type="ECO:0000313" key="15">
    <source>
        <dbReference type="Proteomes" id="UP000515163"/>
    </source>
</evidence>
<dbReference type="SUPFAM" id="SSF56235">
    <property type="entry name" value="N-terminal nucleophile aminohydrolases (Ntn hydrolases)"/>
    <property type="match status" value="1"/>
</dbReference>
<dbReference type="GO" id="GO:0003948">
    <property type="term" value="F:N4-(beta-N-acetylglucosaminyl)-L-asparaginase activity"/>
    <property type="evidence" value="ECO:0007669"/>
    <property type="project" value="UniProtKB-EC"/>
</dbReference>
<organism evidence="15 16">
    <name type="scientific">Actinia tenebrosa</name>
    <name type="common">Australian red waratah sea anemone</name>
    <dbReference type="NCBI Taxonomy" id="6105"/>
    <lineage>
        <taxon>Eukaryota</taxon>
        <taxon>Metazoa</taxon>
        <taxon>Cnidaria</taxon>
        <taxon>Anthozoa</taxon>
        <taxon>Hexacorallia</taxon>
        <taxon>Actiniaria</taxon>
        <taxon>Actiniidae</taxon>
        <taxon>Actinia</taxon>
    </lineage>
</organism>
<evidence type="ECO:0000256" key="13">
    <source>
        <dbReference type="PIRSR" id="PIRSR600246-3"/>
    </source>
</evidence>
<evidence type="ECO:0000256" key="3">
    <source>
        <dbReference type="ARBA" id="ARBA00022801"/>
    </source>
</evidence>
<protein>
    <recommendedName>
        <fullName evidence="7">N(4)-(beta-N-acetylglucosaminyl)-L-asparaginase</fullName>
        <ecNumber evidence="7">3.5.1.26</ecNumber>
    </recommendedName>
    <alternativeName>
        <fullName evidence="9">Aspartylglucosaminidase</fullName>
    </alternativeName>
    <alternativeName>
        <fullName evidence="8">Glycosylasparaginase</fullName>
    </alternativeName>
    <alternativeName>
        <fullName evidence="10">N4-(N-acetyl-beta-glucosaminyl)-L-asparagine amidase</fullName>
    </alternativeName>
</protein>
<dbReference type="AlphaFoldDB" id="A0A6P8IEY4"/>
<dbReference type="GO" id="GO:0006508">
    <property type="term" value="P:proteolysis"/>
    <property type="evidence" value="ECO:0007669"/>
    <property type="project" value="UniProtKB-KW"/>
</dbReference>
<keyword evidence="2" id="KW-0645">Protease</keyword>
<dbReference type="PANTHER" id="PTHR10188:SF6">
    <property type="entry name" value="N(4)-(BETA-N-ACETYLGLUCOSAMINYL)-L-ASPARAGINASE"/>
    <property type="match status" value="1"/>
</dbReference>
<dbReference type="GO" id="GO:0005764">
    <property type="term" value="C:lysosome"/>
    <property type="evidence" value="ECO:0007669"/>
    <property type="project" value="TreeGrafter"/>
</dbReference>
<proteinExistence type="inferred from homology"/>
<feature type="active site" description="Nucleophile" evidence="11">
    <location>
        <position position="243"/>
    </location>
</feature>
<evidence type="ECO:0000256" key="14">
    <source>
        <dbReference type="SAM" id="SignalP"/>
    </source>
</evidence>
<comment type="function">
    <text evidence="6">Cleaves the GlcNAc-Asn bond which joins oligosaccharides to the peptide of asparagine-linked glycoproteins.</text>
</comment>
<reference evidence="16" key="1">
    <citation type="submission" date="2025-08" db="UniProtKB">
        <authorList>
            <consortium name="RefSeq"/>
        </authorList>
    </citation>
    <scope>IDENTIFICATION</scope>
    <source>
        <tissue evidence="16">Tentacle</tissue>
    </source>
</reference>
<dbReference type="FunFam" id="3.60.20.30:FF:000003">
    <property type="entry name" value="N(4)-(Beta-N-acetylglucosaminyl)-L-asparaginase isoform X1"/>
    <property type="match status" value="1"/>
</dbReference>
<sequence length="418" mass="45361">MTWSLMPFNAIFYLAVMFLNFPLNTSGKTLPVVLNTWQFTDASDKAYSVMQAGKSALDAVVAGITVCEMKPCAVNPLNPNVGFGGKPNEEGETTLDAMIMDGILVIWQRAVIFLSQSRSKDPLGLRGFIIPPRLTHSSAGVGCLKRIKNAIGVARAVMNYTKHSLLVGDDATKFAKLFGFPEEDLHTNNSYKTWLNWKAKNCQPNFWKPNIPGANESCGPYNIPQRKRRSARLGIIGESNHDTIGMVAIDSNGNLAAGTSTNGLGFKIAGRVGDSPVAGAGSYADNEVGAAAATGNGDVMTRFLPTYQAVEFMRQGHSPSKAAQLALLRIAKRYKDFTGSIIAVNKKGEYGVASYEWTIFKYSVRHPGLTKSEVISDAPFDPSKVKETPCTAVNTNKGNTILPYPYFILFIAVLVMQN</sequence>
<dbReference type="RefSeq" id="XP_031564960.1">
    <property type="nucleotide sequence ID" value="XM_031709100.1"/>
</dbReference>
<dbReference type="GeneID" id="116300268"/>
<evidence type="ECO:0000256" key="4">
    <source>
        <dbReference type="ARBA" id="ARBA00022813"/>
    </source>
</evidence>
<dbReference type="PANTHER" id="PTHR10188">
    <property type="entry name" value="L-ASPARAGINASE"/>
    <property type="match status" value="1"/>
</dbReference>
<evidence type="ECO:0000256" key="6">
    <source>
        <dbReference type="ARBA" id="ARBA00053295"/>
    </source>
</evidence>
<keyword evidence="4" id="KW-0068">Autocatalytic cleavage</keyword>
<feature type="binding site" evidence="12">
    <location>
        <begin position="271"/>
        <end position="274"/>
    </location>
    <ligand>
        <name>substrate</name>
    </ligand>
</feature>
<evidence type="ECO:0000256" key="2">
    <source>
        <dbReference type="ARBA" id="ARBA00022670"/>
    </source>
</evidence>
<accession>A0A6P8IEY4</accession>
<evidence type="ECO:0000256" key="8">
    <source>
        <dbReference type="ARBA" id="ARBA00078726"/>
    </source>
</evidence>
<keyword evidence="14" id="KW-0732">Signal</keyword>
<evidence type="ECO:0000256" key="5">
    <source>
        <dbReference type="ARBA" id="ARBA00050421"/>
    </source>
</evidence>
<dbReference type="EC" id="3.5.1.26" evidence="7"/>
<dbReference type="CDD" id="cd04513">
    <property type="entry name" value="Glycosylasparaginase"/>
    <property type="match status" value="1"/>
</dbReference>
<evidence type="ECO:0000256" key="12">
    <source>
        <dbReference type="PIRSR" id="PIRSR600246-2"/>
    </source>
</evidence>
<dbReference type="Proteomes" id="UP000515163">
    <property type="component" value="Unplaced"/>
</dbReference>
<keyword evidence="3" id="KW-0378">Hydrolase</keyword>
<keyword evidence="15" id="KW-1185">Reference proteome</keyword>
<evidence type="ECO:0000256" key="11">
    <source>
        <dbReference type="PIRSR" id="PIRSR600246-1"/>
    </source>
</evidence>
<dbReference type="Gene3D" id="3.60.20.30">
    <property type="entry name" value="(Glycosyl)asparaginase"/>
    <property type="match status" value="1"/>
</dbReference>
<dbReference type="InterPro" id="IPR029055">
    <property type="entry name" value="Ntn_hydrolases_N"/>
</dbReference>
<feature type="binding site" evidence="12">
    <location>
        <begin position="294"/>
        <end position="297"/>
    </location>
    <ligand>
        <name>substrate</name>
    </ligand>
</feature>
<dbReference type="Pfam" id="PF01112">
    <property type="entry name" value="Asparaginase_2"/>
    <property type="match status" value="2"/>
</dbReference>
<evidence type="ECO:0000256" key="1">
    <source>
        <dbReference type="ARBA" id="ARBA00010872"/>
    </source>
</evidence>
<feature type="site" description="Cleavage; by autolysis" evidence="13">
    <location>
        <begin position="242"/>
        <end position="243"/>
    </location>
</feature>
<dbReference type="KEGG" id="aten:116300268"/>
<dbReference type="GO" id="GO:0008233">
    <property type="term" value="F:peptidase activity"/>
    <property type="evidence" value="ECO:0007669"/>
    <property type="project" value="UniProtKB-KW"/>
</dbReference>
<comment type="similarity">
    <text evidence="1">Belongs to the Ntn-hydrolase family.</text>
</comment>
<dbReference type="OrthoDB" id="188713at2759"/>
<evidence type="ECO:0000256" key="9">
    <source>
        <dbReference type="ARBA" id="ARBA00079301"/>
    </source>
</evidence>
<feature type="signal peptide" evidence="14">
    <location>
        <begin position="1"/>
        <end position="27"/>
    </location>
</feature>
<name>A0A6P8IEY4_ACTTE</name>
<feature type="chain" id="PRO_5027922366" description="N(4)-(beta-N-acetylglucosaminyl)-L-asparaginase" evidence="14">
    <location>
        <begin position="28"/>
        <end position="418"/>
    </location>
</feature>